<organism evidence="2 3">
    <name type="scientific">Saccharopolyspora shandongensis</name>
    <dbReference type="NCBI Taxonomy" id="418495"/>
    <lineage>
        <taxon>Bacteria</taxon>
        <taxon>Bacillati</taxon>
        <taxon>Actinomycetota</taxon>
        <taxon>Actinomycetes</taxon>
        <taxon>Pseudonocardiales</taxon>
        <taxon>Pseudonocardiaceae</taxon>
        <taxon>Saccharopolyspora</taxon>
    </lineage>
</organism>
<dbReference type="Pfam" id="PF01863">
    <property type="entry name" value="YgjP-like"/>
    <property type="match status" value="1"/>
</dbReference>
<keyword evidence="3" id="KW-1185">Reference proteome</keyword>
<dbReference type="PANTHER" id="PTHR30399">
    <property type="entry name" value="UNCHARACTERIZED PROTEIN YGJP"/>
    <property type="match status" value="1"/>
</dbReference>
<dbReference type="OrthoDB" id="9811177at2"/>
<reference evidence="3" key="1">
    <citation type="submission" date="2016-10" db="EMBL/GenBank/DDBJ databases">
        <authorList>
            <person name="Varghese N."/>
            <person name="Submissions S."/>
        </authorList>
    </citation>
    <scope>NUCLEOTIDE SEQUENCE [LARGE SCALE GENOMIC DNA]</scope>
    <source>
        <strain evidence="3">CGMCC 4.3530</strain>
    </source>
</reference>
<evidence type="ECO:0000313" key="3">
    <source>
        <dbReference type="Proteomes" id="UP000199529"/>
    </source>
</evidence>
<dbReference type="AlphaFoldDB" id="A0A1H2T636"/>
<gene>
    <name evidence="2" type="ORF">SAMN05216215_10034</name>
</gene>
<evidence type="ECO:0000313" key="2">
    <source>
        <dbReference type="EMBL" id="SDW39280.1"/>
    </source>
</evidence>
<dbReference type="RefSeq" id="WP_093261170.1">
    <property type="nucleotide sequence ID" value="NZ_FNOK01000003.1"/>
</dbReference>
<proteinExistence type="predicted"/>
<evidence type="ECO:0000259" key="1">
    <source>
        <dbReference type="Pfam" id="PF01863"/>
    </source>
</evidence>
<dbReference type="STRING" id="418495.SAMN05216215_10034"/>
<dbReference type="Gene3D" id="3.30.2010.10">
    <property type="entry name" value="Metalloproteases ('zincins'), catalytic domain"/>
    <property type="match status" value="1"/>
</dbReference>
<dbReference type="InterPro" id="IPR002725">
    <property type="entry name" value="YgjP-like_metallopeptidase"/>
</dbReference>
<accession>A0A1H2T636</accession>
<protein>
    <recommendedName>
        <fullName evidence="1">YgjP-like metallopeptidase domain-containing protein</fullName>
    </recommendedName>
</protein>
<dbReference type="EMBL" id="FNOK01000003">
    <property type="protein sequence ID" value="SDW39280.1"/>
    <property type="molecule type" value="Genomic_DNA"/>
</dbReference>
<dbReference type="Proteomes" id="UP000199529">
    <property type="component" value="Unassembled WGS sequence"/>
</dbReference>
<dbReference type="InterPro" id="IPR053136">
    <property type="entry name" value="UTP_pyrophosphatase-like"/>
</dbReference>
<dbReference type="CDD" id="cd07344">
    <property type="entry name" value="M48_yhfN_like"/>
    <property type="match status" value="1"/>
</dbReference>
<sequence>MTEHFDLAAHIEQAVASLDLPKDWDLRVEIRPRRSTLGLELKPGEPVRVLAPPHATPEQVANFVRVRRSWLAKNIPEARQLAPDFAVKDFVDGEEFDLLGRTYRLRLTEDGTPARTERVVHVLGVTDVLYIPHTRLEATRNAVITLYRDRGLTWSKEHGERYERRGGIQGVRYEVRSLGRRRWGAYSPAKHLVSLHWPVFGLPLELIEYVLVHELAHATRPSGQPHGPAWQHQMNLWMPNWRQRKEALAQAGRRAWMGDCQPT</sequence>
<feature type="domain" description="YgjP-like metallopeptidase" evidence="1">
    <location>
        <begin position="36"/>
        <end position="250"/>
    </location>
</feature>
<dbReference type="PANTHER" id="PTHR30399:SF1">
    <property type="entry name" value="UTP PYROPHOSPHATASE"/>
    <property type="match status" value="1"/>
</dbReference>
<name>A0A1H2T636_9PSEU</name>